<organism evidence="3">
    <name type="scientific">Aspergillus flavus</name>
    <dbReference type="NCBI Taxonomy" id="5059"/>
    <lineage>
        <taxon>Eukaryota</taxon>
        <taxon>Fungi</taxon>
        <taxon>Dikarya</taxon>
        <taxon>Ascomycota</taxon>
        <taxon>Pezizomycotina</taxon>
        <taxon>Eurotiomycetes</taxon>
        <taxon>Eurotiomycetidae</taxon>
        <taxon>Eurotiales</taxon>
        <taxon>Aspergillaceae</taxon>
        <taxon>Aspergillus</taxon>
        <taxon>Aspergillus subgen. Circumdati</taxon>
    </lineage>
</organism>
<dbReference type="AlphaFoldDB" id="A0A5N6GSK3"/>
<proteinExistence type="predicted"/>
<dbReference type="EMBL" id="ML734625">
    <property type="protein sequence ID" value="KAB8244554.1"/>
    <property type="molecule type" value="Genomic_DNA"/>
</dbReference>
<evidence type="ECO:0000313" key="3">
    <source>
        <dbReference type="EMBL" id="KAB8244554.1"/>
    </source>
</evidence>
<gene>
    <name evidence="3" type="ORF">BDV35DRAFT_394814</name>
</gene>
<feature type="region of interest" description="Disordered" evidence="1">
    <location>
        <begin position="15"/>
        <end position="38"/>
    </location>
</feature>
<evidence type="ECO:0000256" key="2">
    <source>
        <dbReference type="SAM" id="SignalP"/>
    </source>
</evidence>
<keyword evidence="2" id="KW-0732">Signal</keyword>
<feature type="signal peptide" evidence="2">
    <location>
        <begin position="1"/>
        <end position="20"/>
    </location>
</feature>
<protein>
    <submittedName>
        <fullName evidence="3">Uncharacterized protein</fullName>
    </submittedName>
</protein>
<accession>A0A5N6GSK3</accession>
<feature type="chain" id="PRO_5024840223" evidence="2">
    <location>
        <begin position="21"/>
        <end position="298"/>
    </location>
</feature>
<sequence length="298" mass="33007">MTLFHAFLCCLGGRAGYGESDEESDELTSLSGEMPPFEANTEPATVVTYFNAVQTTQIGPQADSGSGQDMETKAPTPDNASVATTLIENPETAIAPSAYSIQSDERIIIEDTEIFIGPPYVDKSTGRRMIELLYFTPTGLHYDGVGLDDCEFIGCESIEPKSDDDEIEALFRYDGYKFWAQEQHHTFPASGNTFTVLHAVVGVENRLGEYRMAILQQGFDFFLDSITSMRKGEIAEFYVKDLNNAGDQQSEFSLFAELKDFYPLPAGYAPAHVGYNPRPENSQENAARPYLDLQSFGR</sequence>
<name>A0A5N6GSK3_ASPFL</name>
<dbReference type="Proteomes" id="UP000325434">
    <property type="component" value="Unassembled WGS sequence"/>
</dbReference>
<feature type="region of interest" description="Disordered" evidence="1">
    <location>
        <begin position="58"/>
        <end position="77"/>
    </location>
</feature>
<feature type="compositionally biased region" description="Polar residues" evidence="1">
    <location>
        <begin position="58"/>
        <end position="69"/>
    </location>
</feature>
<feature type="region of interest" description="Disordered" evidence="1">
    <location>
        <begin position="273"/>
        <end position="298"/>
    </location>
</feature>
<evidence type="ECO:0000256" key="1">
    <source>
        <dbReference type="SAM" id="MobiDB-lite"/>
    </source>
</evidence>
<reference evidence="3" key="1">
    <citation type="submission" date="2019-04" db="EMBL/GenBank/DDBJ databases">
        <title>Friends and foes A comparative genomics study of 23 Aspergillus species from section Flavi.</title>
        <authorList>
            <consortium name="DOE Joint Genome Institute"/>
            <person name="Kjaerbolling I."/>
            <person name="Vesth T."/>
            <person name="Frisvad J.C."/>
            <person name="Nybo J.L."/>
            <person name="Theobald S."/>
            <person name="Kildgaard S."/>
            <person name="Isbrandt T."/>
            <person name="Kuo A."/>
            <person name="Sato A."/>
            <person name="Lyhne E.K."/>
            <person name="Kogle M.E."/>
            <person name="Wiebenga A."/>
            <person name="Kun R.S."/>
            <person name="Lubbers R.J."/>
            <person name="Makela M.R."/>
            <person name="Barry K."/>
            <person name="Chovatia M."/>
            <person name="Clum A."/>
            <person name="Daum C."/>
            <person name="Haridas S."/>
            <person name="He G."/>
            <person name="LaButti K."/>
            <person name="Lipzen A."/>
            <person name="Mondo S."/>
            <person name="Riley R."/>
            <person name="Salamov A."/>
            <person name="Simmons B.A."/>
            <person name="Magnuson J.K."/>
            <person name="Henrissat B."/>
            <person name="Mortensen U.H."/>
            <person name="Larsen T.O."/>
            <person name="Devries R.P."/>
            <person name="Grigoriev I.V."/>
            <person name="Machida M."/>
            <person name="Baker S.E."/>
            <person name="Andersen M.R."/>
        </authorList>
    </citation>
    <scope>NUCLEOTIDE SEQUENCE [LARGE SCALE GENOMIC DNA]</scope>
    <source>
        <strain evidence="3">CBS 121.62</strain>
    </source>
</reference>